<sequence>MKFALLGTFLAAASVLADKALVGYFPNWLYGNWPSSNIDFTKYTHINYAFAVVARRSTPFWPDDWAAGNYLPILVKQAHANNVKVLISVGGWSGCVTYSTTAADPAQRAAFIQWNIDQIDKYDTDGVDLDWEYPGKQGAGCNIVDIQNDAKNYLTLLQELRAALDKKYGQGKKELSIAAHVRTFVTPDNGYWTDVSEFAKVLDRFNVMTYDINGAWNSTSGPNAPFNFQPGYGDADSYVSGIQNWMNAGVPASKIVPGLAFYGRSATALQDMTKTGSQYQPQDAGKPPQGDSLDGWWQDQYCSSDWSSHSGVWRYGHLRSQGVLTSPTTAAAPWVRTWDNITQTPWLFNPQTNDFISYDDPKSIGIKVDHALCQDLGGVMVWSVDEDTTDGELLKVAARIRTDSKPAVCPQ</sequence>
<feature type="region of interest" description="Disordered" evidence="1">
    <location>
        <begin position="272"/>
        <end position="293"/>
    </location>
</feature>
<accession>A0A8H7BW32</accession>
<dbReference type="EMBL" id="JABAYA010000034">
    <property type="protein sequence ID" value="KAF7728584.1"/>
    <property type="molecule type" value="Genomic_DNA"/>
</dbReference>
<dbReference type="PANTHER" id="PTHR11177:SF392">
    <property type="entry name" value="HAP41P"/>
    <property type="match status" value="1"/>
</dbReference>
<reference evidence="4" key="1">
    <citation type="submission" date="2020-01" db="EMBL/GenBank/DDBJ databases">
        <title>Genome Sequencing of Three Apophysomyces-Like Fungal Strains Confirms a Novel Fungal Genus in the Mucoromycota with divergent Burkholderia-like Endosymbiotic Bacteria.</title>
        <authorList>
            <person name="Stajich J.E."/>
            <person name="Macias A.M."/>
            <person name="Carter-House D."/>
            <person name="Lovett B."/>
            <person name="Kasson L.R."/>
            <person name="Berry K."/>
            <person name="Grigoriev I."/>
            <person name="Chang Y."/>
            <person name="Spatafora J."/>
            <person name="Kasson M.T."/>
        </authorList>
    </citation>
    <scope>NUCLEOTIDE SEQUENCE</scope>
    <source>
        <strain evidence="4">NRRL A-21654</strain>
    </source>
</reference>
<organism evidence="4 5">
    <name type="scientific">Apophysomyces ossiformis</name>
    <dbReference type="NCBI Taxonomy" id="679940"/>
    <lineage>
        <taxon>Eukaryota</taxon>
        <taxon>Fungi</taxon>
        <taxon>Fungi incertae sedis</taxon>
        <taxon>Mucoromycota</taxon>
        <taxon>Mucoromycotina</taxon>
        <taxon>Mucoromycetes</taxon>
        <taxon>Mucorales</taxon>
        <taxon>Mucorineae</taxon>
        <taxon>Mucoraceae</taxon>
        <taxon>Apophysomyces</taxon>
    </lineage>
</organism>
<gene>
    <name evidence="4" type="ORF">EC973_005810</name>
</gene>
<protein>
    <recommendedName>
        <fullName evidence="3">GH18 domain-containing protein</fullName>
    </recommendedName>
</protein>
<dbReference type="SMART" id="SM00636">
    <property type="entry name" value="Glyco_18"/>
    <property type="match status" value="1"/>
</dbReference>
<keyword evidence="2" id="KW-0732">Signal</keyword>
<evidence type="ECO:0000313" key="4">
    <source>
        <dbReference type="EMBL" id="KAF7728584.1"/>
    </source>
</evidence>
<evidence type="ECO:0000256" key="2">
    <source>
        <dbReference type="SAM" id="SignalP"/>
    </source>
</evidence>
<dbReference type="GO" id="GO:0008061">
    <property type="term" value="F:chitin binding"/>
    <property type="evidence" value="ECO:0007669"/>
    <property type="project" value="InterPro"/>
</dbReference>
<dbReference type="InterPro" id="IPR001223">
    <property type="entry name" value="Glyco_hydro18_cat"/>
</dbReference>
<evidence type="ECO:0000313" key="5">
    <source>
        <dbReference type="Proteomes" id="UP000605846"/>
    </source>
</evidence>
<feature type="compositionally biased region" description="Polar residues" evidence="1">
    <location>
        <begin position="272"/>
        <end position="281"/>
    </location>
</feature>
<dbReference type="OrthoDB" id="76388at2759"/>
<dbReference type="Pfam" id="PF00704">
    <property type="entry name" value="Glyco_hydro_18"/>
    <property type="match status" value="1"/>
</dbReference>
<dbReference type="GO" id="GO:0006032">
    <property type="term" value="P:chitin catabolic process"/>
    <property type="evidence" value="ECO:0007669"/>
    <property type="project" value="TreeGrafter"/>
</dbReference>
<dbReference type="InterPro" id="IPR029070">
    <property type="entry name" value="Chitinase_insertion_sf"/>
</dbReference>
<comment type="caution">
    <text evidence="4">The sequence shown here is derived from an EMBL/GenBank/DDBJ whole genome shotgun (WGS) entry which is preliminary data.</text>
</comment>
<dbReference type="SUPFAM" id="SSF54556">
    <property type="entry name" value="Chitinase insertion domain"/>
    <property type="match status" value="1"/>
</dbReference>
<dbReference type="Proteomes" id="UP000605846">
    <property type="component" value="Unassembled WGS sequence"/>
</dbReference>
<proteinExistence type="predicted"/>
<dbReference type="InterPro" id="IPR050314">
    <property type="entry name" value="Glycosyl_Hydrlase_18"/>
</dbReference>
<dbReference type="PROSITE" id="PS51910">
    <property type="entry name" value="GH18_2"/>
    <property type="match status" value="1"/>
</dbReference>
<dbReference type="GO" id="GO:0005576">
    <property type="term" value="C:extracellular region"/>
    <property type="evidence" value="ECO:0007669"/>
    <property type="project" value="TreeGrafter"/>
</dbReference>
<dbReference type="AlphaFoldDB" id="A0A8H7BW32"/>
<keyword evidence="5" id="KW-1185">Reference proteome</keyword>
<evidence type="ECO:0000256" key="1">
    <source>
        <dbReference type="SAM" id="MobiDB-lite"/>
    </source>
</evidence>
<dbReference type="GO" id="GO:0005975">
    <property type="term" value="P:carbohydrate metabolic process"/>
    <property type="evidence" value="ECO:0007669"/>
    <property type="project" value="InterPro"/>
</dbReference>
<dbReference type="InterPro" id="IPR017853">
    <property type="entry name" value="GH"/>
</dbReference>
<evidence type="ECO:0000259" key="3">
    <source>
        <dbReference type="PROSITE" id="PS51910"/>
    </source>
</evidence>
<feature type="domain" description="GH18" evidence="3">
    <location>
        <begin position="19"/>
        <end position="411"/>
    </location>
</feature>
<dbReference type="PANTHER" id="PTHR11177">
    <property type="entry name" value="CHITINASE"/>
    <property type="match status" value="1"/>
</dbReference>
<feature type="chain" id="PRO_5034202252" description="GH18 domain-containing protein" evidence="2">
    <location>
        <begin position="18"/>
        <end position="411"/>
    </location>
</feature>
<dbReference type="InterPro" id="IPR011583">
    <property type="entry name" value="Chitinase_II/V-like_cat"/>
</dbReference>
<dbReference type="GO" id="GO:0004568">
    <property type="term" value="F:chitinase activity"/>
    <property type="evidence" value="ECO:0007669"/>
    <property type="project" value="TreeGrafter"/>
</dbReference>
<dbReference type="Gene3D" id="3.20.20.80">
    <property type="entry name" value="Glycosidases"/>
    <property type="match status" value="1"/>
</dbReference>
<feature type="signal peptide" evidence="2">
    <location>
        <begin position="1"/>
        <end position="17"/>
    </location>
</feature>
<name>A0A8H7BW32_9FUNG</name>
<dbReference type="SUPFAM" id="SSF51445">
    <property type="entry name" value="(Trans)glycosidases"/>
    <property type="match status" value="1"/>
</dbReference>
<dbReference type="Gene3D" id="3.10.50.10">
    <property type="match status" value="1"/>
</dbReference>